<dbReference type="SUPFAM" id="SSF81301">
    <property type="entry name" value="Nucleotidyltransferase"/>
    <property type="match status" value="1"/>
</dbReference>
<evidence type="ECO:0000256" key="8">
    <source>
        <dbReference type="RuleBase" id="RU003953"/>
    </source>
</evidence>
<dbReference type="InterPro" id="IPR032828">
    <property type="entry name" value="PolyA_RNA-bd"/>
</dbReference>
<evidence type="ECO:0000256" key="5">
    <source>
        <dbReference type="ARBA" id="ARBA00022723"/>
    </source>
</evidence>
<gene>
    <name evidence="11" type="ORF">QF118_03385</name>
</gene>
<evidence type="ECO:0000259" key="10">
    <source>
        <dbReference type="Pfam" id="PF12627"/>
    </source>
</evidence>
<dbReference type="Proteomes" id="UP001241605">
    <property type="component" value="Chromosome"/>
</dbReference>
<dbReference type="InterPro" id="IPR050264">
    <property type="entry name" value="Bact_CCA-adding_enz_type3_sf"/>
</dbReference>
<sequence length="388" mass="42148">MTQLRGAWLEDRGTQRVMALLEDAGFEAFAVGGCVRNALLQVPVSDVDISTLARPETVMQLAQDAGLKAIPTGIDHGTVTVVAHGEGYEVTTYRADVETDGRRAVVRFADDIHEDALRRDFTMNALYADRRGHVVDPLGQGLADLRARRLRFIQDAETRIREDYLRILRFFRFSAWYGDKDQGYDAEALAAIAANVDGLDRISSERLGAELRKLLTAPDPLMAVAVMERTGVLAHVMPGAVCRPLGPLLHHETVLGLAPEALRRMAVMGFFDGAALRLSKPDQRKLALYQRLISPDAGLAELAWREGADIARDVAALRAASLEAPLPEGIAQQVALGAGAVFPVTARDLMPTYQGAQLGESLSALQALWIASGFKMDKQALLATLDEG</sequence>
<evidence type="ECO:0000259" key="9">
    <source>
        <dbReference type="Pfam" id="PF01743"/>
    </source>
</evidence>
<evidence type="ECO:0000256" key="2">
    <source>
        <dbReference type="ARBA" id="ARBA00022679"/>
    </source>
</evidence>
<reference evidence="11 12" key="1">
    <citation type="submission" date="2023-05" db="EMBL/GenBank/DDBJ databases">
        <title>YMD87, complete Genome.</title>
        <authorList>
            <person name="Zhang J."/>
            <person name="Xu X."/>
        </authorList>
    </citation>
    <scope>NUCLEOTIDE SEQUENCE [LARGE SCALE GENOMIC DNA]</scope>
    <source>
        <strain evidence="11 12">YMD87</strain>
    </source>
</reference>
<dbReference type="EMBL" id="CP124616">
    <property type="protein sequence ID" value="WGW04608.1"/>
    <property type="molecule type" value="Genomic_DNA"/>
</dbReference>
<dbReference type="CDD" id="cd05398">
    <property type="entry name" value="NT_ClassII-CCAase"/>
    <property type="match status" value="1"/>
</dbReference>
<evidence type="ECO:0000313" key="11">
    <source>
        <dbReference type="EMBL" id="WGW04608.1"/>
    </source>
</evidence>
<comment type="cofactor">
    <cofactor evidence="1">
        <name>Mg(2+)</name>
        <dbReference type="ChEBI" id="CHEBI:18420"/>
    </cofactor>
</comment>
<dbReference type="Pfam" id="PF01743">
    <property type="entry name" value="PolyA_pol"/>
    <property type="match status" value="1"/>
</dbReference>
<dbReference type="RefSeq" id="WP_282301243.1">
    <property type="nucleotide sequence ID" value="NZ_CP124616.1"/>
</dbReference>
<keyword evidence="4" id="KW-0548">Nucleotidyltransferase</keyword>
<evidence type="ECO:0000313" key="12">
    <source>
        <dbReference type="Proteomes" id="UP001241605"/>
    </source>
</evidence>
<evidence type="ECO:0000256" key="7">
    <source>
        <dbReference type="ARBA" id="ARBA00022842"/>
    </source>
</evidence>
<evidence type="ECO:0000256" key="6">
    <source>
        <dbReference type="ARBA" id="ARBA00022741"/>
    </source>
</evidence>
<organism evidence="11 12">
    <name type="scientific">Tropicibacter oceani</name>
    <dbReference type="NCBI Taxonomy" id="3058420"/>
    <lineage>
        <taxon>Bacteria</taxon>
        <taxon>Pseudomonadati</taxon>
        <taxon>Pseudomonadota</taxon>
        <taxon>Alphaproteobacteria</taxon>
        <taxon>Rhodobacterales</taxon>
        <taxon>Roseobacteraceae</taxon>
        <taxon>Tropicibacter</taxon>
    </lineage>
</organism>
<keyword evidence="7" id="KW-0460">Magnesium</keyword>
<keyword evidence="5" id="KW-0479">Metal-binding</keyword>
<feature type="domain" description="Poly A polymerase head" evidence="9">
    <location>
        <begin position="29"/>
        <end position="151"/>
    </location>
</feature>
<evidence type="ECO:0000256" key="3">
    <source>
        <dbReference type="ARBA" id="ARBA00022694"/>
    </source>
</evidence>
<keyword evidence="12" id="KW-1185">Reference proteome</keyword>
<keyword evidence="2 8" id="KW-0808">Transferase</keyword>
<dbReference type="InterPro" id="IPR043519">
    <property type="entry name" value="NT_sf"/>
</dbReference>
<keyword evidence="8" id="KW-0694">RNA-binding</keyword>
<name>A0ABY8QKV6_9RHOB</name>
<keyword evidence="6" id="KW-0547">Nucleotide-binding</keyword>
<protein>
    <submittedName>
        <fullName evidence="11">CCA tRNA nucleotidyltransferase</fullName>
    </submittedName>
</protein>
<keyword evidence="3" id="KW-0819">tRNA processing</keyword>
<dbReference type="Pfam" id="PF12627">
    <property type="entry name" value="PolyA_pol_RNAbd"/>
    <property type="match status" value="1"/>
</dbReference>
<dbReference type="InterPro" id="IPR002646">
    <property type="entry name" value="PolA_pol_head_dom"/>
</dbReference>
<dbReference type="PANTHER" id="PTHR46173">
    <property type="entry name" value="CCA TRNA NUCLEOTIDYLTRANSFERASE 1, MITOCHONDRIAL"/>
    <property type="match status" value="1"/>
</dbReference>
<dbReference type="Gene3D" id="3.30.460.10">
    <property type="entry name" value="Beta Polymerase, domain 2"/>
    <property type="match status" value="1"/>
</dbReference>
<dbReference type="SUPFAM" id="SSF81891">
    <property type="entry name" value="Poly A polymerase C-terminal region-like"/>
    <property type="match status" value="1"/>
</dbReference>
<evidence type="ECO:0000256" key="1">
    <source>
        <dbReference type="ARBA" id="ARBA00001946"/>
    </source>
</evidence>
<evidence type="ECO:0000256" key="4">
    <source>
        <dbReference type="ARBA" id="ARBA00022695"/>
    </source>
</evidence>
<comment type="similarity">
    <text evidence="8">Belongs to the tRNA nucleotidyltransferase/poly(A) polymerase family.</text>
</comment>
<proteinExistence type="inferred from homology"/>
<feature type="domain" description="tRNA nucleotidyltransferase/poly(A) polymerase RNA and SrmB- binding" evidence="10">
    <location>
        <begin position="186"/>
        <end position="240"/>
    </location>
</feature>
<accession>A0ABY8QKV6</accession>
<dbReference type="PANTHER" id="PTHR46173:SF1">
    <property type="entry name" value="CCA TRNA NUCLEOTIDYLTRANSFERASE 1, MITOCHONDRIAL"/>
    <property type="match status" value="1"/>
</dbReference>
<dbReference type="Gene3D" id="1.10.3090.10">
    <property type="entry name" value="cca-adding enzyme, domain 2"/>
    <property type="match status" value="1"/>
</dbReference>